<evidence type="ECO:0000256" key="9">
    <source>
        <dbReference type="RuleBase" id="RU361135"/>
    </source>
</evidence>
<dbReference type="AlphaFoldDB" id="A0A3G7TV65"/>
<dbReference type="InterPro" id="IPR016181">
    <property type="entry name" value="Acyl_CoA_acyltransferase"/>
</dbReference>
<reference evidence="10 11" key="1">
    <citation type="submission" date="2018-03" db="EMBL/GenBank/DDBJ databases">
        <title>Diversity of phytobeneficial traits revealed by whole-genome analysis of worldwide-isolated phenazine-producing Pseudomonas spp.</title>
        <authorList>
            <person name="Biessy A."/>
            <person name="Novinscak A."/>
            <person name="Blom J."/>
            <person name="Leger G."/>
            <person name="Thomashow L.S."/>
            <person name="Cazorla F.M."/>
            <person name="Josic D."/>
            <person name="Filion M."/>
        </authorList>
    </citation>
    <scope>NUCLEOTIDE SEQUENCE [LARGE SCALE GENOMIC DNA]</scope>
    <source>
        <strain evidence="10 11">B25</strain>
    </source>
</reference>
<dbReference type="EMBL" id="CP027753">
    <property type="protein sequence ID" value="AZE51024.1"/>
    <property type="molecule type" value="Genomic_DNA"/>
</dbReference>
<evidence type="ECO:0000313" key="10">
    <source>
        <dbReference type="EMBL" id="AZE51024.1"/>
    </source>
</evidence>
<evidence type="ECO:0000256" key="3">
    <source>
        <dbReference type="ARBA" id="ARBA00022654"/>
    </source>
</evidence>
<evidence type="ECO:0000256" key="1">
    <source>
        <dbReference type="ARBA" id="ARBA00012340"/>
    </source>
</evidence>
<dbReference type="PROSITE" id="PS00949">
    <property type="entry name" value="AUTOINDUCER_SYNTH_1"/>
    <property type="match status" value="1"/>
</dbReference>
<dbReference type="GO" id="GO:0061579">
    <property type="term" value="F:N-acyl homoserine lactone synthase activity"/>
    <property type="evidence" value="ECO:0007669"/>
    <property type="project" value="UniProtKB-UniRule"/>
</dbReference>
<evidence type="ECO:0000313" key="11">
    <source>
        <dbReference type="Proteomes" id="UP000268048"/>
    </source>
</evidence>
<dbReference type="InterPro" id="IPR001690">
    <property type="entry name" value="Autoind_synthase"/>
</dbReference>
<accession>A0A3G7TV65</accession>
<dbReference type="PANTHER" id="PTHR39322">
    <property type="entry name" value="ACYL-HOMOSERINE-LACTONE SYNTHASE"/>
    <property type="match status" value="1"/>
</dbReference>
<dbReference type="Proteomes" id="UP000268048">
    <property type="component" value="Chromosome"/>
</dbReference>
<dbReference type="PANTHER" id="PTHR39322:SF1">
    <property type="entry name" value="ISOVALERYL-HOMOSERINE LACTONE SYNTHASE"/>
    <property type="match status" value="1"/>
</dbReference>
<proteinExistence type="inferred from homology"/>
<dbReference type="PRINTS" id="PR01549">
    <property type="entry name" value="AUTOINDCRSYN"/>
</dbReference>
<dbReference type="RefSeq" id="WP_124322229.1">
    <property type="nucleotide sequence ID" value="NZ_CP027753.1"/>
</dbReference>
<evidence type="ECO:0000256" key="6">
    <source>
        <dbReference type="ARBA" id="ARBA00022929"/>
    </source>
</evidence>
<dbReference type="Gene3D" id="3.40.630.30">
    <property type="match status" value="1"/>
</dbReference>
<sequence length="226" mass="25901">MESIEFHALDYRPTPHAWVADLYGLRKEVFADRLNWKVNVRDDIEFDEYDNERTTYLVGTWKNVPLAGLRLINTLDPYMVEGPFRDFFRCKPPKQALMAESSRFFVDKTRSRQLGLAHVPLTEMLLLCMHNHAAHSGLESIITVVSNAMGRIVRNAGWHYEVLDTGEAAPGEKVLLLDMPVSDANRQRLLSNIARKCPLSSIRLDTWPQRLNPLEKALCEPQRISA</sequence>
<evidence type="ECO:0000256" key="7">
    <source>
        <dbReference type="ARBA" id="ARBA00048576"/>
    </source>
</evidence>
<keyword evidence="5 9" id="KW-0949">S-adenosyl-L-methionine</keyword>
<dbReference type="EC" id="2.3.1.184" evidence="1 9"/>
<evidence type="ECO:0000256" key="8">
    <source>
        <dbReference type="PROSITE-ProRule" id="PRU00533"/>
    </source>
</evidence>
<comment type="catalytic activity">
    <reaction evidence="7 9">
        <text>a fatty acyl-[ACP] + S-adenosyl-L-methionine = an N-acyl-L-homoserine lactone + S-methyl-5'-thioadenosine + holo-[ACP] + H(+)</text>
        <dbReference type="Rhea" id="RHEA:10096"/>
        <dbReference type="Rhea" id="RHEA-COMP:9685"/>
        <dbReference type="Rhea" id="RHEA-COMP:14125"/>
        <dbReference type="ChEBI" id="CHEBI:15378"/>
        <dbReference type="ChEBI" id="CHEBI:17509"/>
        <dbReference type="ChEBI" id="CHEBI:55474"/>
        <dbReference type="ChEBI" id="CHEBI:59789"/>
        <dbReference type="ChEBI" id="CHEBI:64479"/>
        <dbReference type="ChEBI" id="CHEBI:138651"/>
        <dbReference type="EC" id="2.3.1.184"/>
    </reaction>
</comment>
<keyword evidence="6 8" id="KW-0071">Autoinducer synthesis</keyword>
<name>A0A3G7TV65_9PSED</name>
<evidence type="ECO:0000256" key="5">
    <source>
        <dbReference type="ARBA" id="ARBA00022691"/>
    </source>
</evidence>
<organism evidence="10 11">
    <name type="scientific">Pseudomonas chlororaphis</name>
    <dbReference type="NCBI Taxonomy" id="587753"/>
    <lineage>
        <taxon>Bacteria</taxon>
        <taxon>Pseudomonadati</taxon>
        <taxon>Pseudomonadota</taxon>
        <taxon>Gammaproteobacteria</taxon>
        <taxon>Pseudomonadales</taxon>
        <taxon>Pseudomonadaceae</taxon>
        <taxon>Pseudomonas</taxon>
    </lineage>
</organism>
<protein>
    <recommendedName>
        <fullName evidence="2 9">Acyl-homoserine-lactone synthase</fullName>
        <ecNumber evidence="1 9">2.3.1.184</ecNumber>
    </recommendedName>
    <alternativeName>
        <fullName evidence="9">Autoinducer synthesis protein</fullName>
    </alternativeName>
</protein>
<comment type="similarity">
    <text evidence="8 9">Belongs to the autoinducer synthase family.</text>
</comment>
<gene>
    <name evidence="10" type="ORF">C4K04_5375</name>
</gene>
<dbReference type="Pfam" id="PF00765">
    <property type="entry name" value="Autoind_synth"/>
    <property type="match status" value="1"/>
</dbReference>
<dbReference type="SUPFAM" id="SSF55729">
    <property type="entry name" value="Acyl-CoA N-acyltransferases (Nat)"/>
    <property type="match status" value="1"/>
</dbReference>
<dbReference type="InterPro" id="IPR018311">
    <property type="entry name" value="Autoind_synth_CS"/>
</dbReference>
<dbReference type="GO" id="GO:0007165">
    <property type="term" value="P:signal transduction"/>
    <property type="evidence" value="ECO:0007669"/>
    <property type="project" value="TreeGrafter"/>
</dbReference>
<evidence type="ECO:0000256" key="4">
    <source>
        <dbReference type="ARBA" id="ARBA00022679"/>
    </source>
</evidence>
<dbReference type="GO" id="GO:0009372">
    <property type="term" value="P:quorum sensing"/>
    <property type="evidence" value="ECO:0007669"/>
    <property type="project" value="UniProtKB-UniRule"/>
</dbReference>
<keyword evidence="4 9" id="KW-0808">Transferase</keyword>
<evidence type="ECO:0000256" key="2">
    <source>
        <dbReference type="ARBA" id="ARBA00018768"/>
    </source>
</evidence>
<keyword evidence="3 8" id="KW-0673">Quorum sensing</keyword>
<dbReference type="PROSITE" id="PS51187">
    <property type="entry name" value="AUTOINDUCER_SYNTH_2"/>
    <property type="match status" value="1"/>
</dbReference>